<evidence type="ECO:0000256" key="4">
    <source>
        <dbReference type="ARBA" id="ARBA00022989"/>
    </source>
</evidence>
<comment type="caution">
    <text evidence="6">Lacks conserved residue(s) required for the propagation of feature annotation.</text>
</comment>
<feature type="transmembrane region" description="Helical" evidence="6">
    <location>
        <begin position="68"/>
        <end position="89"/>
    </location>
</feature>
<evidence type="ECO:0000256" key="6">
    <source>
        <dbReference type="RuleBase" id="RU363108"/>
    </source>
</evidence>
<dbReference type="EMBL" id="AP028913">
    <property type="protein sequence ID" value="BES94756.1"/>
    <property type="molecule type" value="Genomic_DNA"/>
</dbReference>
<keyword evidence="5 6" id="KW-0472">Membrane</keyword>
<sequence>MVRLQQRIPKLIKLFNSLGILPFEMKGKSLVLSKFGCARFTIVLFVNVCSWLNMFYQTVQWNKLDPRILGPSVTYVSLAFVYSTILGTVHQLVSTKQRARLAKLVCTLESSCRIFPFSSSGASVFRSAHIKLQIIFLLIFSASNVKIILDKSDQQNFADFTYSAGWMFCQFYLNYLSLPFHCFLSVLEQNLVLLNRSILNAQTPNLISRAVLEYDSLAIGVERLNRFYGFTLLSSIAVQFLNVIASLFYTITTLTAANSMYEYCVNLSTSLTTAVYIYSLTKSCDSVVAKVCAPENLSKSQF</sequence>
<feature type="transmembrane region" description="Helical" evidence="6">
    <location>
        <begin position="130"/>
        <end position="149"/>
    </location>
</feature>
<evidence type="ECO:0000256" key="3">
    <source>
        <dbReference type="ARBA" id="ARBA00022692"/>
    </source>
</evidence>
<feature type="transmembrane region" description="Helical" evidence="6">
    <location>
        <begin position="35"/>
        <end position="56"/>
    </location>
</feature>
<gene>
    <name evidence="7" type="ORF">NTJ_07565</name>
</gene>
<organism evidence="7 8">
    <name type="scientific">Nesidiocoris tenuis</name>
    <dbReference type="NCBI Taxonomy" id="355587"/>
    <lineage>
        <taxon>Eukaryota</taxon>
        <taxon>Metazoa</taxon>
        <taxon>Ecdysozoa</taxon>
        <taxon>Arthropoda</taxon>
        <taxon>Hexapoda</taxon>
        <taxon>Insecta</taxon>
        <taxon>Pterygota</taxon>
        <taxon>Neoptera</taxon>
        <taxon>Paraneoptera</taxon>
        <taxon>Hemiptera</taxon>
        <taxon>Heteroptera</taxon>
        <taxon>Panheteroptera</taxon>
        <taxon>Cimicomorpha</taxon>
        <taxon>Miridae</taxon>
        <taxon>Dicyphina</taxon>
        <taxon>Nesidiocoris</taxon>
    </lineage>
</organism>
<accession>A0ABN7AV43</accession>
<evidence type="ECO:0000256" key="5">
    <source>
        <dbReference type="ARBA" id="ARBA00023136"/>
    </source>
</evidence>
<keyword evidence="3 6" id="KW-0812">Transmembrane</keyword>
<comment type="similarity">
    <text evidence="6">Belongs to the insect chemoreceptor superfamily. Gustatory receptor (GR) family.</text>
</comment>
<reference evidence="7 8" key="1">
    <citation type="submission" date="2023-09" db="EMBL/GenBank/DDBJ databases">
        <title>Nesidiocoris tenuis whole genome shotgun sequence.</title>
        <authorList>
            <person name="Shibata T."/>
            <person name="Shimoda M."/>
            <person name="Kobayashi T."/>
            <person name="Uehara T."/>
        </authorList>
    </citation>
    <scope>NUCLEOTIDE SEQUENCE [LARGE SCALE GENOMIC DNA]</scope>
    <source>
        <strain evidence="7 8">Japan</strain>
    </source>
</reference>
<dbReference type="Proteomes" id="UP001307889">
    <property type="component" value="Chromosome 5"/>
</dbReference>
<keyword evidence="6" id="KW-0807">Transducer</keyword>
<keyword evidence="2 6" id="KW-1003">Cell membrane</keyword>
<name>A0ABN7AV43_9HEMI</name>
<feature type="transmembrane region" description="Helical" evidence="6">
    <location>
        <begin position="227"/>
        <end position="251"/>
    </location>
</feature>
<dbReference type="InterPro" id="IPR013604">
    <property type="entry name" value="7TM_chemorcpt"/>
</dbReference>
<comment type="function">
    <text evidence="6">Gustatory receptor which mediates acceptance or avoidance behavior, depending on its substrates.</text>
</comment>
<feature type="transmembrane region" description="Helical" evidence="6">
    <location>
        <begin position="161"/>
        <end position="187"/>
    </location>
</feature>
<protein>
    <recommendedName>
        <fullName evidence="6">Gustatory receptor</fullName>
    </recommendedName>
</protein>
<evidence type="ECO:0000313" key="7">
    <source>
        <dbReference type="EMBL" id="BES94756.1"/>
    </source>
</evidence>
<evidence type="ECO:0000256" key="2">
    <source>
        <dbReference type="ARBA" id="ARBA00022475"/>
    </source>
</evidence>
<proteinExistence type="inferred from homology"/>
<comment type="subcellular location">
    <subcellularLocation>
        <location evidence="1 6">Cell membrane</location>
        <topology evidence="1 6">Multi-pass membrane protein</topology>
    </subcellularLocation>
</comment>
<dbReference type="Pfam" id="PF08395">
    <property type="entry name" value="7tm_7"/>
    <property type="match status" value="1"/>
</dbReference>
<keyword evidence="8" id="KW-1185">Reference proteome</keyword>
<evidence type="ECO:0000256" key="1">
    <source>
        <dbReference type="ARBA" id="ARBA00004651"/>
    </source>
</evidence>
<keyword evidence="6" id="KW-0675">Receptor</keyword>
<evidence type="ECO:0000313" key="8">
    <source>
        <dbReference type="Proteomes" id="UP001307889"/>
    </source>
</evidence>
<keyword evidence="4 6" id="KW-1133">Transmembrane helix</keyword>